<evidence type="ECO:0000313" key="2">
    <source>
        <dbReference type="WBParaSite" id="Hba_14739"/>
    </source>
</evidence>
<accession>A0A1I7XBB7</accession>
<sequence length="179" mass="20642">MNGSPPSSLSMGGTGTVYIDEVISMLFSNYIYNGEIYILNNFFQMLSLFSRYTIQLEHGQFKWSVVRNYRDFTLLNNRLRAHRAAKQILAPVRRAQERMDAMLENIGVDIIPDHKEDCPYYKRPGHSHKRRHSKLEVLKRTADVFDTKKVVAPIATIESPTPTSEEVKLKMEQAVQCSF</sequence>
<protein>
    <submittedName>
        <fullName evidence="2">PX domain-containing protein</fullName>
    </submittedName>
</protein>
<dbReference type="Gene3D" id="3.30.1520.10">
    <property type="entry name" value="Phox-like domain"/>
    <property type="match status" value="1"/>
</dbReference>
<keyword evidence="1" id="KW-1185">Reference proteome</keyword>
<dbReference type="SUPFAM" id="SSF64268">
    <property type="entry name" value="PX domain"/>
    <property type="match status" value="1"/>
</dbReference>
<dbReference type="Proteomes" id="UP000095283">
    <property type="component" value="Unplaced"/>
</dbReference>
<dbReference type="WBParaSite" id="Hba_14739">
    <property type="protein sequence ID" value="Hba_14739"/>
    <property type="gene ID" value="Hba_14739"/>
</dbReference>
<proteinExistence type="predicted"/>
<name>A0A1I7XBB7_HETBA</name>
<dbReference type="InterPro" id="IPR036871">
    <property type="entry name" value="PX_dom_sf"/>
</dbReference>
<dbReference type="GO" id="GO:0035091">
    <property type="term" value="F:phosphatidylinositol binding"/>
    <property type="evidence" value="ECO:0007669"/>
    <property type="project" value="InterPro"/>
</dbReference>
<reference evidence="2" key="1">
    <citation type="submission" date="2016-11" db="UniProtKB">
        <authorList>
            <consortium name="WormBaseParasite"/>
        </authorList>
    </citation>
    <scope>IDENTIFICATION</scope>
</reference>
<organism evidence="1 2">
    <name type="scientific">Heterorhabditis bacteriophora</name>
    <name type="common">Entomopathogenic nematode worm</name>
    <dbReference type="NCBI Taxonomy" id="37862"/>
    <lineage>
        <taxon>Eukaryota</taxon>
        <taxon>Metazoa</taxon>
        <taxon>Ecdysozoa</taxon>
        <taxon>Nematoda</taxon>
        <taxon>Chromadorea</taxon>
        <taxon>Rhabditida</taxon>
        <taxon>Rhabditina</taxon>
        <taxon>Rhabditomorpha</taxon>
        <taxon>Strongyloidea</taxon>
        <taxon>Heterorhabditidae</taxon>
        <taxon>Heterorhabditis</taxon>
    </lineage>
</organism>
<evidence type="ECO:0000313" key="1">
    <source>
        <dbReference type="Proteomes" id="UP000095283"/>
    </source>
</evidence>
<dbReference type="AlphaFoldDB" id="A0A1I7XBB7"/>